<reference evidence="1" key="1">
    <citation type="submission" date="2021-06" db="EMBL/GenBank/DDBJ databases">
        <title>New haloarchaea isolates fom saline soil.</title>
        <authorList>
            <person name="Duran-Viseras A."/>
            <person name="Sanchez-Porro C.S."/>
            <person name="Ventosa A."/>
        </authorList>
    </citation>
    <scope>NUCLEOTIDE SEQUENCE</scope>
    <source>
        <strain evidence="1">JCM 18369</strain>
    </source>
</reference>
<name>A0AA41FX38_9EURY</name>
<protein>
    <submittedName>
        <fullName evidence="1">Class I SAM-dependent methyltransferase</fullName>
    </submittedName>
</protein>
<keyword evidence="1" id="KW-0808">Transferase</keyword>
<proteinExistence type="predicted"/>
<dbReference type="GO" id="GO:0032259">
    <property type="term" value="P:methylation"/>
    <property type="evidence" value="ECO:0007669"/>
    <property type="project" value="UniProtKB-KW"/>
</dbReference>
<dbReference type="Gene3D" id="3.40.50.150">
    <property type="entry name" value="Vaccinia Virus protein VP39"/>
    <property type="match status" value="1"/>
</dbReference>
<keyword evidence="2" id="KW-1185">Reference proteome</keyword>
<dbReference type="InterPro" id="IPR029063">
    <property type="entry name" value="SAM-dependent_MTases_sf"/>
</dbReference>
<accession>A0AA41FX38</accession>
<keyword evidence="1" id="KW-0489">Methyltransferase</keyword>
<dbReference type="AlphaFoldDB" id="A0AA41FX38"/>
<organism evidence="1 2">
    <name type="scientific">Haloarcula salina</name>
    <dbReference type="NCBI Taxonomy" id="1429914"/>
    <lineage>
        <taxon>Archaea</taxon>
        <taxon>Methanobacteriati</taxon>
        <taxon>Methanobacteriota</taxon>
        <taxon>Stenosarchaea group</taxon>
        <taxon>Halobacteria</taxon>
        <taxon>Halobacteriales</taxon>
        <taxon>Haloarculaceae</taxon>
        <taxon>Haloarcula</taxon>
    </lineage>
</organism>
<dbReference type="SUPFAM" id="SSF53335">
    <property type="entry name" value="S-adenosyl-L-methionine-dependent methyltransferases"/>
    <property type="match status" value="1"/>
</dbReference>
<dbReference type="EMBL" id="JAHQXE010000001">
    <property type="protein sequence ID" value="MBV0900410.1"/>
    <property type="molecule type" value="Genomic_DNA"/>
</dbReference>
<evidence type="ECO:0000313" key="1">
    <source>
        <dbReference type="EMBL" id="MBV0900410.1"/>
    </source>
</evidence>
<dbReference type="GO" id="GO:0008168">
    <property type="term" value="F:methyltransferase activity"/>
    <property type="evidence" value="ECO:0007669"/>
    <property type="project" value="UniProtKB-KW"/>
</dbReference>
<comment type="caution">
    <text evidence="1">The sequence shown here is derived from an EMBL/GenBank/DDBJ whole genome shotgun (WGS) entry which is preliminary data.</text>
</comment>
<gene>
    <name evidence="1" type="ORF">KTS37_01290</name>
</gene>
<sequence>MNPIKSIAKEIVTTDIAHHYISKAYHLKYPGSRQYWEDRYQRGDNSGAGSYGKLARFKSNVLENFIDQNEVKDVIEFGCGDGNQLSMTEFPPYIGLDVSSTAIQMCINKFEDEEYKSFFLYNPESFVDNRGIFKSDLGLSLDVIYHLTEDDIYQKYMEDLFSSSRKYVIIYSSNTTKKYVDDKHVKHRKFTNWVENNARDWELDRVIDNKYSYDPSNPENTSWSDFYIFKHTSH</sequence>
<dbReference type="RefSeq" id="WP_206673691.1">
    <property type="nucleotide sequence ID" value="NZ_JAHQXE010000001.1"/>
</dbReference>
<evidence type="ECO:0000313" key="2">
    <source>
        <dbReference type="Proteomes" id="UP001166304"/>
    </source>
</evidence>
<dbReference type="Proteomes" id="UP001166304">
    <property type="component" value="Unassembled WGS sequence"/>
</dbReference>